<dbReference type="AlphaFoldDB" id="A0A1A6HLX2"/>
<keyword evidence="3" id="KW-1185">Reference proteome</keyword>
<evidence type="ECO:0000313" key="2">
    <source>
        <dbReference type="EMBL" id="OBS79468.1"/>
    </source>
</evidence>
<evidence type="ECO:0000313" key="3">
    <source>
        <dbReference type="Proteomes" id="UP000092124"/>
    </source>
</evidence>
<dbReference type="EMBL" id="LZPO01019710">
    <property type="protein sequence ID" value="OBS79468.1"/>
    <property type="molecule type" value="Genomic_DNA"/>
</dbReference>
<feature type="region of interest" description="Disordered" evidence="1">
    <location>
        <begin position="1"/>
        <end position="22"/>
    </location>
</feature>
<name>A0A1A6HLX2_NEOLE</name>
<dbReference type="Proteomes" id="UP000092124">
    <property type="component" value="Unassembled WGS sequence"/>
</dbReference>
<feature type="region of interest" description="Disordered" evidence="1">
    <location>
        <begin position="41"/>
        <end position="67"/>
    </location>
</feature>
<feature type="compositionally biased region" description="Polar residues" evidence="1">
    <location>
        <begin position="46"/>
        <end position="55"/>
    </location>
</feature>
<proteinExistence type="predicted"/>
<protein>
    <submittedName>
        <fullName evidence="2">Uncharacterized protein</fullName>
    </submittedName>
</protein>
<comment type="caution">
    <text evidence="2">The sequence shown here is derived from an EMBL/GenBank/DDBJ whole genome shotgun (WGS) entry which is preliminary data.</text>
</comment>
<reference evidence="2 3" key="1">
    <citation type="submission" date="2016-06" db="EMBL/GenBank/DDBJ databases">
        <title>The Draft Genome Sequence and Annotation of the Desert Woodrat Neotoma lepida.</title>
        <authorList>
            <person name="Campbell M."/>
            <person name="Oakeson K.F."/>
            <person name="Yandell M."/>
            <person name="Halpert J.R."/>
            <person name="Dearing D."/>
        </authorList>
    </citation>
    <scope>NUCLEOTIDE SEQUENCE [LARGE SCALE GENOMIC DNA]</scope>
    <source>
        <strain evidence="2">417</strain>
        <tissue evidence="2">Liver</tissue>
    </source>
</reference>
<accession>A0A1A6HLX2</accession>
<organism evidence="2 3">
    <name type="scientific">Neotoma lepida</name>
    <name type="common">Desert woodrat</name>
    <dbReference type="NCBI Taxonomy" id="56216"/>
    <lineage>
        <taxon>Eukaryota</taxon>
        <taxon>Metazoa</taxon>
        <taxon>Chordata</taxon>
        <taxon>Craniata</taxon>
        <taxon>Vertebrata</taxon>
        <taxon>Euteleostomi</taxon>
        <taxon>Mammalia</taxon>
        <taxon>Eutheria</taxon>
        <taxon>Euarchontoglires</taxon>
        <taxon>Glires</taxon>
        <taxon>Rodentia</taxon>
        <taxon>Myomorpha</taxon>
        <taxon>Muroidea</taxon>
        <taxon>Cricetidae</taxon>
        <taxon>Neotominae</taxon>
        <taxon>Neotoma</taxon>
    </lineage>
</organism>
<evidence type="ECO:0000256" key="1">
    <source>
        <dbReference type="SAM" id="MobiDB-lite"/>
    </source>
</evidence>
<gene>
    <name evidence="2" type="ORF">A6R68_18073</name>
</gene>
<sequence>MSLHMSGSREGEAAASKKPAKALGQSISLNLCKSIKEEEAIRASSRIPQSPTAYTGVSLPYLGSAPF</sequence>